<protein>
    <recommendedName>
        <fullName evidence="1">Reverse transcriptase domain-containing protein</fullName>
    </recommendedName>
</protein>
<comment type="caution">
    <text evidence="3">The sequence shown here is derived from an EMBL/GenBank/DDBJ whole genome shotgun (WGS) entry which is preliminary data.</text>
</comment>
<keyword evidence="4" id="KW-1185">Reference proteome</keyword>
<gene>
    <name evidence="3" type="primary">K02A2.6</name>
    <name evidence="2" type="ORF">T4B_8721</name>
    <name evidence="3" type="ORF">T4C_3317</name>
</gene>
<dbReference type="SUPFAM" id="SSF56672">
    <property type="entry name" value="DNA/RNA polymerases"/>
    <property type="match status" value="1"/>
</dbReference>
<evidence type="ECO:0000313" key="2">
    <source>
        <dbReference type="EMBL" id="KRZ27645.1"/>
    </source>
</evidence>
<feature type="domain" description="Reverse transcriptase" evidence="1">
    <location>
        <begin position="117"/>
        <end position="218"/>
    </location>
</feature>
<dbReference type="EMBL" id="JYDS01000068">
    <property type="protein sequence ID" value="KRZ27645.1"/>
    <property type="molecule type" value="Genomic_DNA"/>
</dbReference>
<accession>A0A0V1JDJ8</accession>
<evidence type="ECO:0000313" key="5">
    <source>
        <dbReference type="Proteomes" id="UP000054826"/>
    </source>
</evidence>
<evidence type="ECO:0000259" key="1">
    <source>
        <dbReference type="Pfam" id="PF00078"/>
    </source>
</evidence>
<dbReference type="Proteomes" id="UP000054805">
    <property type="component" value="Unassembled WGS sequence"/>
</dbReference>
<dbReference type="PANTHER" id="PTHR37984">
    <property type="entry name" value="PROTEIN CBG26694"/>
    <property type="match status" value="1"/>
</dbReference>
<dbReference type="InterPro" id="IPR043502">
    <property type="entry name" value="DNA/RNA_pol_sf"/>
</dbReference>
<evidence type="ECO:0000313" key="3">
    <source>
        <dbReference type="EMBL" id="KRZ33080.1"/>
    </source>
</evidence>
<dbReference type="Proteomes" id="UP000054826">
    <property type="component" value="Unassembled WGS sequence"/>
</dbReference>
<dbReference type="InterPro" id="IPR000477">
    <property type="entry name" value="RT_dom"/>
</dbReference>
<dbReference type="Gene3D" id="3.10.10.10">
    <property type="entry name" value="HIV Type 1 Reverse Transcriptase, subunit A, domain 1"/>
    <property type="match status" value="2"/>
</dbReference>
<evidence type="ECO:0000313" key="4">
    <source>
        <dbReference type="Proteomes" id="UP000054805"/>
    </source>
</evidence>
<dbReference type="InterPro" id="IPR050951">
    <property type="entry name" value="Retrovirus_Pol_polyprotein"/>
</dbReference>
<dbReference type="PANTHER" id="PTHR37984:SF12">
    <property type="entry name" value="RIBONUCLEASE H"/>
    <property type="match status" value="1"/>
</dbReference>
<organism evidence="3 5">
    <name type="scientific">Trichinella pseudospiralis</name>
    <name type="common">Parasitic roundworm</name>
    <dbReference type="NCBI Taxonomy" id="6337"/>
    <lineage>
        <taxon>Eukaryota</taxon>
        <taxon>Metazoa</taxon>
        <taxon>Ecdysozoa</taxon>
        <taxon>Nematoda</taxon>
        <taxon>Enoplea</taxon>
        <taxon>Dorylaimia</taxon>
        <taxon>Trichinellida</taxon>
        <taxon>Trichinellidae</taxon>
        <taxon>Trichinella</taxon>
    </lineage>
</organism>
<dbReference type="AlphaFoldDB" id="A0A0V1JDJ8"/>
<dbReference type="EMBL" id="JYDV01000106">
    <property type="protein sequence ID" value="KRZ33080.1"/>
    <property type="molecule type" value="Genomic_DNA"/>
</dbReference>
<dbReference type="InterPro" id="IPR043128">
    <property type="entry name" value="Rev_trsase/Diguanyl_cyclase"/>
</dbReference>
<name>A0A0V1JDJ8_TRIPS</name>
<proteinExistence type="predicted"/>
<dbReference type="Pfam" id="PF00078">
    <property type="entry name" value="RVT_1"/>
    <property type="match status" value="1"/>
</dbReference>
<reference evidence="4 5" key="1">
    <citation type="submission" date="2015-01" db="EMBL/GenBank/DDBJ databases">
        <title>Evolution of Trichinella species and genotypes.</title>
        <authorList>
            <person name="Korhonen P.K."/>
            <person name="Edoardo P."/>
            <person name="Giuseppe L.R."/>
            <person name="Gasser R.B."/>
        </authorList>
    </citation>
    <scope>NUCLEOTIDE SEQUENCE [LARGE SCALE GENOMIC DNA]</scope>
    <source>
        <strain evidence="3">ISS176</strain>
        <strain evidence="2">ISS588</strain>
    </source>
</reference>
<sequence length="221" mass="24970">MEIDTGSEFIIVSEYVFQKLSLATKIQLEPITCKLATFHSELLKVKGSCLMNGQYGRRVEPVNHLVWSTPTVTPVKPDESVRICRDYECTVNNALKKHAYLFPAINQFTSTYQQLTVDDATAEAQTIITHRGAFRVKRLQFGISTAPGIFQNIINKTVADVQGMLPYFDDIIIAASDEEELTHRLETVLYRLLHAALQLKSDKCKFCLLRVEVLGFEIDAI</sequence>
<dbReference type="Gene3D" id="3.30.70.270">
    <property type="match status" value="2"/>
</dbReference>
<dbReference type="CDD" id="cd01647">
    <property type="entry name" value="RT_LTR"/>
    <property type="match status" value="1"/>
</dbReference>